<evidence type="ECO:0000313" key="2">
    <source>
        <dbReference type="EMBL" id="KAL1500473.1"/>
    </source>
</evidence>
<gene>
    <name evidence="2" type="ORF">AB1Y20_013130</name>
</gene>
<dbReference type="Gene3D" id="3.20.20.410">
    <property type="entry name" value="Protein of unknown function UPF0759"/>
    <property type="match status" value="1"/>
</dbReference>
<comment type="caution">
    <text evidence="2">The sequence shown here is derived from an EMBL/GenBank/DDBJ whole genome shotgun (WGS) entry which is preliminary data.</text>
</comment>
<dbReference type="EMBL" id="JBGBPQ010000023">
    <property type="protein sequence ID" value="KAL1500473.1"/>
    <property type="molecule type" value="Genomic_DNA"/>
</dbReference>
<dbReference type="SUPFAM" id="SSF117396">
    <property type="entry name" value="TM1631-like"/>
    <property type="match status" value="1"/>
</dbReference>
<dbReference type="Proteomes" id="UP001515480">
    <property type="component" value="Unassembled WGS sequence"/>
</dbReference>
<dbReference type="AlphaFoldDB" id="A0AB34INC8"/>
<keyword evidence="3" id="KW-1185">Reference proteome</keyword>
<feature type="region of interest" description="Disordered" evidence="1">
    <location>
        <begin position="353"/>
        <end position="383"/>
    </location>
</feature>
<evidence type="ECO:0008006" key="4">
    <source>
        <dbReference type="Google" id="ProtNLM"/>
    </source>
</evidence>
<proteinExistence type="predicted"/>
<feature type="compositionally biased region" description="Low complexity" evidence="1">
    <location>
        <begin position="415"/>
        <end position="428"/>
    </location>
</feature>
<dbReference type="PANTHER" id="PTHR30348">
    <property type="entry name" value="UNCHARACTERIZED PROTEIN YECE"/>
    <property type="match status" value="1"/>
</dbReference>
<feature type="compositionally biased region" description="Polar residues" evidence="1">
    <location>
        <begin position="441"/>
        <end position="454"/>
    </location>
</feature>
<reference evidence="2 3" key="1">
    <citation type="journal article" date="2024" name="Science">
        <title>Giant polyketide synthase enzymes in the biosynthesis of giant marine polyether toxins.</title>
        <authorList>
            <person name="Fallon T.R."/>
            <person name="Shende V.V."/>
            <person name="Wierzbicki I.H."/>
            <person name="Pendleton A.L."/>
            <person name="Watervoot N.F."/>
            <person name="Auber R.P."/>
            <person name="Gonzalez D.J."/>
            <person name="Wisecaver J.H."/>
            <person name="Moore B.S."/>
        </authorList>
    </citation>
    <scope>NUCLEOTIDE SEQUENCE [LARGE SCALE GENOMIC DNA]</scope>
    <source>
        <strain evidence="2 3">12B1</strain>
    </source>
</reference>
<accession>A0AB34INC8</accession>
<evidence type="ECO:0000313" key="3">
    <source>
        <dbReference type="Proteomes" id="UP001515480"/>
    </source>
</evidence>
<feature type="region of interest" description="Disordered" evidence="1">
    <location>
        <begin position="406"/>
        <end position="454"/>
    </location>
</feature>
<dbReference type="InterPro" id="IPR036520">
    <property type="entry name" value="UPF0759_sf"/>
</dbReference>
<name>A0AB34INC8_PRYPA</name>
<sequence>MSASAESAPALGLPRGSLRMGSCGWTDDSLARCARFYPSSARTAIDRLRHYSRRFACVEIDTSTYAIPSPRAAQQWVDATPRGFTFHAKAFGALCGQSVPYNSLPREVRGMESMRPVKRRLTSPSERVSLSHLPSDAVEAMWRQFDAFLRPLRATQRLGAVVFQFQASFLPSAASREAIEECRRKLHPEVLMAVDFRSRAWTAPPIVEETARWLHSLRIALVASDDLLCEAPPPPRGVAADEMGRLPIALLVTNPDLFYARIHRRQGSHRVLSQREREEWLAMLARLPSLGLRGPAWLLWGTDFEDHFVRNAALLSAAAAEAAIDWPHELRDRPPAAGSITRLLLTPPSGATACVNSPLRSSTEREVVREATPSLPAAAHEDAPAPSALAVSLSQRQQLEWAEHGAMRNVDAGCSSSSEPSARSASISTGRGNKRPRPPVSEQQITKYFRSSVQ</sequence>
<organism evidence="2 3">
    <name type="scientific">Prymnesium parvum</name>
    <name type="common">Toxic golden alga</name>
    <dbReference type="NCBI Taxonomy" id="97485"/>
    <lineage>
        <taxon>Eukaryota</taxon>
        <taxon>Haptista</taxon>
        <taxon>Haptophyta</taxon>
        <taxon>Prymnesiophyceae</taxon>
        <taxon>Prymnesiales</taxon>
        <taxon>Prymnesiaceae</taxon>
        <taxon>Prymnesium</taxon>
    </lineage>
</organism>
<dbReference type="InterPro" id="IPR002763">
    <property type="entry name" value="DUF72"/>
</dbReference>
<dbReference type="Pfam" id="PF01904">
    <property type="entry name" value="DUF72"/>
    <property type="match status" value="1"/>
</dbReference>
<protein>
    <recommendedName>
        <fullName evidence="4">DUF72 domain-containing protein</fullName>
    </recommendedName>
</protein>
<dbReference type="PANTHER" id="PTHR30348:SF4">
    <property type="entry name" value="DUF72 DOMAIN-CONTAINING PROTEIN"/>
    <property type="match status" value="1"/>
</dbReference>
<evidence type="ECO:0000256" key="1">
    <source>
        <dbReference type="SAM" id="MobiDB-lite"/>
    </source>
</evidence>